<evidence type="ECO:0000256" key="1">
    <source>
        <dbReference type="SAM" id="MobiDB-lite"/>
    </source>
</evidence>
<feature type="compositionally biased region" description="Basic and acidic residues" evidence="1">
    <location>
        <begin position="161"/>
        <end position="176"/>
    </location>
</feature>
<proteinExistence type="predicted"/>
<reference evidence="3" key="1">
    <citation type="journal article" date="2019" name="Int. J. Syst. Evol. Microbiol.">
        <title>The Global Catalogue of Microorganisms (GCM) 10K type strain sequencing project: providing services to taxonomists for standard genome sequencing and annotation.</title>
        <authorList>
            <consortium name="The Broad Institute Genomics Platform"/>
            <consortium name="The Broad Institute Genome Sequencing Center for Infectious Disease"/>
            <person name="Wu L."/>
            <person name="Ma J."/>
        </authorList>
    </citation>
    <scope>NUCLEOTIDE SEQUENCE [LARGE SCALE GENOMIC DNA]</scope>
    <source>
        <strain evidence="3">WLHS5</strain>
    </source>
</reference>
<keyword evidence="3" id="KW-1185">Reference proteome</keyword>
<gene>
    <name evidence="2" type="ORF">ACFQRI_26015</name>
</gene>
<comment type="caution">
    <text evidence="2">The sequence shown here is derived from an EMBL/GenBank/DDBJ whole genome shotgun (WGS) entry which is preliminary data.</text>
</comment>
<protein>
    <submittedName>
        <fullName evidence="2">Uncharacterized protein</fullName>
    </submittedName>
</protein>
<dbReference type="RefSeq" id="WP_380673104.1">
    <property type="nucleotide sequence ID" value="NZ_JBHTCJ010000021.1"/>
</dbReference>
<organism evidence="2 3">
    <name type="scientific">Saccharopolyspora griseoalba</name>
    <dbReference type="NCBI Taxonomy" id="1431848"/>
    <lineage>
        <taxon>Bacteria</taxon>
        <taxon>Bacillati</taxon>
        <taxon>Actinomycetota</taxon>
        <taxon>Actinomycetes</taxon>
        <taxon>Pseudonocardiales</taxon>
        <taxon>Pseudonocardiaceae</taxon>
        <taxon>Saccharopolyspora</taxon>
    </lineage>
</organism>
<dbReference type="EMBL" id="JBHTCJ010000021">
    <property type="protein sequence ID" value="MFC7344881.1"/>
    <property type="molecule type" value="Genomic_DNA"/>
</dbReference>
<evidence type="ECO:0000313" key="3">
    <source>
        <dbReference type="Proteomes" id="UP001596504"/>
    </source>
</evidence>
<sequence>MSTASAPPRQRGETCRAYYRRLTNLRDAVRRFLPVLKNDVVAWNQAQPDPLPIRHLAASMKVSPSWLHRAHPEADRGAELVPAQHASETPLEYYVRLRSLRDAIASALPQLLLDALNEAGSSIPRTQLAAELGLSEGQLHKKKREAAQTTSGTRTDSPQPADHRDASTRGSRRMPD</sequence>
<feature type="compositionally biased region" description="Polar residues" evidence="1">
    <location>
        <begin position="147"/>
        <end position="158"/>
    </location>
</feature>
<feature type="region of interest" description="Disordered" evidence="1">
    <location>
        <begin position="134"/>
        <end position="176"/>
    </location>
</feature>
<accession>A0ABW2LQN9</accession>
<name>A0ABW2LQN9_9PSEU</name>
<evidence type="ECO:0000313" key="2">
    <source>
        <dbReference type="EMBL" id="MFC7344881.1"/>
    </source>
</evidence>
<dbReference type="Proteomes" id="UP001596504">
    <property type="component" value="Unassembled WGS sequence"/>
</dbReference>